<keyword evidence="1" id="KW-0540">Nuclease</keyword>
<gene>
    <name evidence="4" type="ORF">QVD17_11623</name>
</gene>
<dbReference type="GO" id="GO:0006139">
    <property type="term" value="P:nucleobase-containing compound metabolic process"/>
    <property type="evidence" value="ECO:0007669"/>
    <property type="project" value="InterPro"/>
</dbReference>
<dbReference type="GO" id="GO:0003676">
    <property type="term" value="F:nucleic acid binding"/>
    <property type="evidence" value="ECO:0007669"/>
    <property type="project" value="InterPro"/>
</dbReference>
<reference evidence="4" key="1">
    <citation type="journal article" date="2023" name="bioRxiv">
        <title>Improved chromosome-level genome assembly for marigold (Tagetes erecta).</title>
        <authorList>
            <person name="Jiang F."/>
            <person name="Yuan L."/>
            <person name="Wang S."/>
            <person name="Wang H."/>
            <person name="Xu D."/>
            <person name="Wang A."/>
            <person name="Fan W."/>
        </authorList>
    </citation>
    <scope>NUCLEOTIDE SEQUENCE</scope>
    <source>
        <strain evidence="4">WSJ</strain>
        <tissue evidence="4">Leaf</tissue>
    </source>
</reference>
<dbReference type="Proteomes" id="UP001229421">
    <property type="component" value="Unassembled WGS sequence"/>
</dbReference>
<dbReference type="AlphaFoldDB" id="A0AAD8KVI1"/>
<evidence type="ECO:0000313" key="4">
    <source>
        <dbReference type="EMBL" id="KAK1429414.1"/>
    </source>
</evidence>
<evidence type="ECO:0000256" key="2">
    <source>
        <dbReference type="ARBA" id="ARBA00022801"/>
    </source>
</evidence>
<dbReference type="SMART" id="SM00474">
    <property type="entry name" value="35EXOc"/>
    <property type="match status" value="1"/>
</dbReference>
<sequence>MEMDYDIELNWRTADSSEYDVIVDDEVFETLVTHNCCKVKEWITETENKNQRRLHRLIVGLDVEWRPNTITGEVNPVAILQLFVGKRCLIYQFLQGVHEIPKVLKKFLKNINYTFVGVGIEQDKQKLIRDHSLEVTKTKDLREMAAYELSDRDLCYAGLKKLTKVILGKDGGYKKELNVTMSDWDRNRLSKEQVLYACLDAYVSFEIGRQLQSWYD</sequence>
<dbReference type="GO" id="GO:0005737">
    <property type="term" value="C:cytoplasm"/>
    <property type="evidence" value="ECO:0007669"/>
    <property type="project" value="TreeGrafter"/>
</dbReference>
<keyword evidence="2" id="KW-0378">Hydrolase</keyword>
<dbReference type="CDD" id="cd06141">
    <property type="entry name" value="WRN_exo"/>
    <property type="match status" value="1"/>
</dbReference>
<name>A0AAD8KVI1_TARER</name>
<dbReference type="InterPro" id="IPR036397">
    <property type="entry name" value="RNaseH_sf"/>
</dbReference>
<dbReference type="Pfam" id="PF01612">
    <property type="entry name" value="DNA_pol_A_exo1"/>
    <property type="match status" value="1"/>
</dbReference>
<evidence type="ECO:0000313" key="5">
    <source>
        <dbReference type="Proteomes" id="UP001229421"/>
    </source>
</evidence>
<dbReference type="PANTHER" id="PTHR13620">
    <property type="entry name" value="3-5 EXONUCLEASE"/>
    <property type="match status" value="1"/>
</dbReference>
<keyword evidence="5" id="KW-1185">Reference proteome</keyword>
<dbReference type="GO" id="GO:0008408">
    <property type="term" value="F:3'-5' exonuclease activity"/>
    <property type="evidence" value="ECO:0007669"/>
    <property type="project" value="InterPro"/>
</dbReference>
<feature type="domain" description="3'-5' exonuclease" evidence="3">
    <location>
        <begin position="36"/>
        <end position="216"/>
    </location>
</feature>
<evidence type="ECO:0000259" key="3">
    <source>
        <dbReference type="SMART" id="SM00474"/>
    </source>
</evidence>
<dbReference type="GO" id="GO:0005634">
    <property type="term" value="C:nucleus"/>
    <property type="evidence" value="ECO:0007669"/>
    <property type="project" value="TreeGrafter"/>
</dbReference>
<protein>
    <recommendedName>
        <fullName evidence="3">3'-5' exonuclease domain-containing protein</fullName>
    </recommendedName>
</protein>
<dbReference type="Gene3D" id="3.30.420.10">
    <property type="entry name" value="Ribonuclease H-like superfamily/Ribonuclease H"/>
    <property type="match status" value="1"/>
</dbReference>
<dbReference type="InterPro" id="IPR002562">
    <property type="entry name" value="3'-5'_exonuclease_dom"/>
</dbReference>
<accession>A0AAD8KVI1</accession>
<dbReference type="PANTHER" id="PTHR13620:SF99">
    <property type="entry name" value="WERNER SYNDROME-LIKE EXONUCLEASE"/>
    <property type="match status" value="1"/>
</dbReference>
<dbReference type="InterPro" id="IPR051132">
    <property type="entry name" value="3-5_Exonuclease_domain"/>
</dbReference>
<dbReference type="EMBL" id="JAUHHV010000003">
    <property type="protein sequence ID" value="KAK1429414.1"/>
    <property type="molecule type" value="Genomic_DNA"/>
</dbReference>
<organism evidence="4 5">
    <name type="scientific">Tagetes erecta</name>
    <name type="common">African marigold</name>
    <dbReference type="NCBI Taxonomy" id="13708"/>
    <lineage>
        <taxon>Eukaryota</taxon>
        <taxon>Viridiplantae</taxon>
        <taxon>Streptophyta</taxon>
        <taxon>Embryophyta</taxon>
        <taxon>Tracheophyta</taxon>
        <taxon>Spermatophyta</taxon>
        <taxon>Magnoliopsida</taxon>
        <taxon>eudicotyledons</taxon>
        <taxon>Gunneridae</taxon>
        <taxon>Pentapetalae</taxon>
        <taxon>asterids</taxon>
        <taxon>campanulids</taxon>
        <taxon>Asterales</taxon>
        <taxon>Asteraceae</taxon>
        <taxon>Asteroideae</taxon>
        <taxon>Heliantheae alliance</taxon>
        <taxon>Tageteae</taxon>
        <taxon>Tagetes</taxon>
    </lineage>
</organism>
<dbReference type="InterPro" id="IPR012337">
    <property type="entry name" value="RNaseH-like_sf"/>
</dbReference>
<dbReference type="SUPFAM" id="SSF53098">
    <property type="entry name" value="Ribonuclease H-like"/>
    <property type="match status" value="1"/>
</dbReference>
<comment type="caution">
    <text evidence="4">The sequence shown here is derived from an EMBL/GenBank/DDBJ whole genome shotgun (WGS) entry which is preliminary data.</text>
</comment>
<proteinExistence type="predicted"/>
<dbReference type="FunFam" id="3.30.420.10:FF:000054">
    <property type="entry name" value="Werner Syndrome-like exonuclease"/>
    <property type="match status" value="1"/>
</dbReference>
<evidence type="ECO:0000256" key="1">
    <source>
        <dbReference type="ARBA" id="ARBA00022722"/>
    </source>
</evidence>